<feature type="region of interest" description="Disordered" evidence="1">
    <location>
        <begin position="345"/>
        <end position="390"/>
    </location>
</feature>
<name>R0INU2_EXST2</name>
<dbReference type="GeneID" id="19403488"/>
<proteinExistence type="predicted"/>
<organism evidence="2 3">
    <name type="scientific">Exserohilum turcicum (strain 28A)</name>
    <name type="common">Northern leaf blight fungus</name>
    <name type="synonym">Setosphaeria turcica</name>
    <dbReference type="NCBI Taxonomy" id="671987"/>
    <lineage>
        <taxon>Eukaryota</taxon>
        <taxon>Fungi</taxon>
        <taxon>Dikarya</taxon>
        <taxon>Ascomycota</taxon>
        <taxon>Pezizomycotina</taxon>
        <taxon>Dothideomycetes</taxon>
        <taxon>Pleosporomycetidae</taxon>
        <taxon>Pleosporales</taxon>
        <taxon>Pleosporineae</taxon>
        <taxon>Pleosporaceae</taxon>
        <taxon>Exserohilum</taxon>
    </lineage>
</organism>
<feature type="region of interest" description="Disordered" evidence="1">
    <location>
        <begin position="1"/>
        <end position="43"/>
    </location>
</feature>
<dbReference type="RefSeq" id="XP_008025005.1">
    <property type="nucleotide sequence ID" value="XM_008026814.1"/>
</dbReference>
<dbReference type="Proteomes" id="UP000016935">
    <property type="component" value="Unassembled WGS sequence"/>
</dbReference>
<feature type="compositionally biased region" description="Polar residues" evidence="1">
    <location>
        <begin position="301"/>
        <end position="318"/>
    </location>
</feature>
<gene>
    <name evidence="2" type="ORF">SETTUDRAFT_30947</name>
</gene>
<dbReference type="EMBL" id="KB908592">
    <property type="protein sequence ID" value="EOA86615.1"/>
    <property type="molecule type" value="Genomic_DNA"/>
</dbReference>
<feature type="compositionally biased region" description="Pro residues" evidence="1">
    <location>
        <begin position="27"/>
        <end position="39"/>
    </location>
</feature>
<dbReference type="OrthoDB" id="3778423at2759"/>
<reference evidence="2 3" key="1">
    <citation type="journal article" date="2012" name="PLoS Pathog.">
        <title>Diverse lifestyles and strategies of plant pathogenesis encoded in the genomes of eighteen Dothideomycetes fungi.</title>
        <authorList>
            <person name="Ohm R.A."/>
            <person name="Feau N."/>
            <person name="Henrissat B."/>
            <person name="Schoch C.L."/>
            <person name="Horwitz B.A."/>
            <person name="Barry K.W."/>
            <person name="Condon B.J."/>
            <person name="Copeland A.C."/>
            <person name="Dhillon B."/>
            <person name="Glaser F."/>
            <person name="Hesse C.N."/>
            <person name="Kosti I."/>
            <person name="LaButti K."/>
            <person name="Lindquist E.A."/>
            <person name="Lucas S."/>
            <person name="Salamov A.A."/>
            <person name="Bradshaw R.E."/>
            <person name="Ciuffetti L."/>
            <person name="Hamelin R.C."/>
            <person name="Kema G.H.J."/>
            <person name="Lawrence C."/>
            <person name="Scott J.A."/>
            <person name="Spatafora J.W."/>
            <person name="Turgeon B.G."/>
            <person name="de Wit P.J.G.M."/>
            <person name="Zhong S."/>
            <person name="Goodwin S.B."/>
            <person name="Grigoriev I.V."/>
        </authorList>
    </citation>
    <scope>NUCLEOTIDE SEQUENCE [LARGE SCALE GENOMIC DNA]</scope>
    <source>
        <strain evidence="3">28A</strain>
    </source>
</reference>
<reference evidence="2 3" key="2">
    <citation type="journal article" date="2013" name="PLoS Genet.">
        <title>Comparative genome structure, secondary metabolite, and effector coding capacity across Cochliobolus pathogens.</title>
        <authorList>
            <person name="Condon B.J."/>
            <person name="Leng Y."/>
            <person name="Wu D."/>
            <person name="Bushley K.E."/>
            <person name="Ohm R.A."/>
            <person name="Otillar R."/>
            <person name="Martin J."/>
            <person name="Schackwitz W."/>
            <person name="Grimwood J."/>
            <person name="MohdZainudin N."/>
            <person name="Xue C."/>
            <person name="Wang R."/>
            <person name="Manning V.A."/>
            <person name="Dhillon B."/>
            <person name="Tu Z.J."/>
            <person name="Steffenson B.J."/>
            <person name="Salamov A."/>
            <person name="Sun H."/>
            <person name="Lowry S."/>
            <person name="LaButti K."/>
            <person name="Han J."/>
            <person name="Copeland A."/>
            <person name="Lindquist E."/>
            <person name="Barry K."/>
            <person name="Schmutz J."/>
            <person name="Baker S.E."/>
            <person name="Ciuffetti L.M."/>
            <person name="Grigoriev I.V."/>
            <person name="Zhong S."/>
            <person name="Turgeon B.G."/>
        </authorList>
    </citation>
    <scope>NUCLEOTIDE SEQUENCE [LARGE SCALE GENOMIC DNA]</scope>
    <source>
        <strain evidence="3">28A</strain>
    </source>
</reference>
<accession>R0INU2</accession>
<dbReference type="HOGENOM" id="CLU_665931_0_0_1"/>
<sequence length="413" mass="45359">MSDRGFSTDSPRYVAKDTDMSVSSVTPSPPPAIPPPPVGALPTPADPKLEKVPAGLRAPYHPRPLTSTCLKKHFTPVGGLFFQNMAGAKASMDFAQWRSPSYDNTIPQTDKEHQDIVQKLVLAFKDMSAAKDTPDNAYRKRLTPGEAMYYQDWAIEACAWDILSKVKTMHTEGFKVAIYDKSIVDSIGQTQYWTFQERIEWICVVLRTSKNVAVTLMKNEKTWTILGAPHKLYHSTLTNAVANAHRGVWVKSGREADTEHRARANSKRQKLSHAVGHENDGAKDAMNTRGKEGNPDIGTAPASSLDKTNHINTSSTPIPNADSVMAGNPVSMQNTPQLEPMPGITYHPDTPRIPTDPEREPALSRPSHGEPSTHSLAPHTRLSASDTQDQHKVKYDAVDLEGAEMLASLHTAC</sequence>
<evidence type="ECO:0000313" key="2">
    <source>
        <dbReference type="EMBL" id="EOA86615.1"/>
    </source>
</evidence>
<evidence type="ECO:0000313" key="3">
    <source>
        <dbReference type="Proteomes" id="UP000016935"/>
    </source>
</evidence>
<feature type="compositionally biased region" description="Basic and acidic residues" evidence="1">
    <location>
        <begin position="253"/>
        <end position="262"/>
    </location>
</feature>
<protein>
    <submittedName>
        <fullName evidence="2">Uncharacterized protein</fullName>
    </submittedName>
</protein>
<evidence type="ECO:0000256" key="1">
    <source>
        <dbReference type="SAM" id="MobiDB-lite"/>
    </source>
</evidence>
<keyword evidence="3" id="KW-1185">Reference proteome</keyword>
<dbReference type="eggNOG" id="ENOG502SYDX">
    <property type="taxonomic scope" value="Eukaryota"/>
</dbReference>
<feature type="region of interest" description="Disordered" evidence="1">
    <location>
        <begin position="253"/>
        <end position="320"/>
    </location>
</feature>
<dbReference type="AlphaFoldDB" id="R0INU2"/>
<feature type="compositionally biased region" description="Polar residues" evidence="1">
    <location>
        <begin position="1"/>
        <end position="10"/>
    </location>
</feature>